<dbReference type="Proteomes" id="UP000436522">
    <property type="component" value="Unassembled WGS sequence"/>
</dbReference>
<evidence type="ECO:0000256" key="5">
    <source>
        <dbReference type="ARBA" id="ARBA00022692"/>
    </source>
</evidence>
<dbReference type="AlphaFoldDB" id="A0A640VWI2"/>
<keyword evidence="12" id="KW-1185">Reference proteome</keyword>
<protein>
    <submittedName>
        <fullName evidence="11">Sugar transferase</fullName>
    </submittedName>
</protein>
<comment type="similarity">
    <text evidence="2">Belongs to the bacterial sugar transferase family.</text>
</comment>
<keyword evidence="3" id="KW-1003">Cell membrane</keyword>
<evidence type="ECO:0000313" key="11">
    <source>
        <dbReference type="EMBL" id="GFE52503.1"/>
    </source>
</evidence>
<gene>
    <name evidence="11" type="ORF">So717_42560</name>
</gene>
<evidence type="ECO:0000256" key="9">
    <source>
        <dbReference type="SAM" id="Phobius"/>
    </source>
</evidence>
<keyword evidence="6 9" id="KW-1133">Transmembrane helix</keyword>
<dbReference type="GO" id="GO:0000271">
    <property type="term" value="P:polysaccharide biosynthetic process"/>
    <property type="evidence" value="ECO:0007669"/>
    <property type="project" value="UniProtKB-KW"/>
</dbReference>
<reference evidence="11 12" key="1">
    <citation type="submission" date="2019-12" db="EMBL/GenBank/DDBJ databases">
        <title>Roseobacter cerasinus sp. nov., isolated from seawater around aquaculture.</title>
        <authorList>
            <person name="Muramatsu S."/>
            <person name="Takabe Y."/>
            <person name="Mori K."/>
            <person name="Takaichi S."/>
            <person name="Hanada S."/>
        </authorList>
    </citation>
    <scope>NUCLEOTIDE SEQUENCE [LARGE SCALE GENOMIC DNA]</scope>
    <source>
        <strain evidence="11 12">AI77</strain>
    </source>
</reference>
<accession>A0A640VWI2</accession>
<keyword evidence="5 9" id="KW-0812">Transmembrane</keyword>
<evidence type="ECO:0000313" key="12">
    <source>
        <dbReference type="Proteomes" id="UP000436522"/>
    </source>
</evidence>
<evidence type="ECO:0000256" key="1">
    <source>
        <dbReference type="ARBA" id="ARBA00004236"/>
    </source>
</evidence>
<dbReference type="InterPro" id="IPR003362">
    <property type="entry name" value="Bact_transf"/>
</dbReference>
<evidence type="ECO:0000256" key="4">
    <source>
        <dbReference type="ARBA" id="ARBA00022679"/>
    </source>
</evidence>
<evidence type="ECO:0000256" key="2">
    <source>
        <dbReference type="ARBA" id="ARBA00006464"/>
    </source>
</evidence>
<feature type="transmembrane region" description="Helical" evidence="9">
    <location>
        <begin position="41"/>
        <end position="64"/>
    </location>
</feature>
<comment type="subcellular location">
    <subcellularLocation>
        <location evidence="1">Cell membrane</location>
    </subcellularLocation>
</comment>
<proteinExistence type="inferred from homology"/>
<dbReference type="RefSeq" id="WP_159981238.1">
    <property type="nucleotide sequence ID" value="NZ_BLIV01000013.1"/>
</dbReference>
<evidence type="ECO:0000256" key="6">
    <source>
        <dbReference type="ARBA" id="ARBA00022989"/>
    </source>
</evidence>
<evidence type="ECO:0000256" key="3">
    <source>
        <dbReference type="ARBA" id="ARBA00022475"/>
    </source>
</evidence>
<name>A0A640VWI2_9RHOB</name>
<organism evidence="11 12">
    <name type="scientific">Roseobacter cerasinus</name>
    <dbReference type="NCBI Taxonomy" id="2602289"/>
    <lineage>
        <taxon>Bacteria</taxon>
        <taxon>Pseudomonadati</taxon>
        <taxon>Pseudomonadota</taxon>
        <taxon>Alphaproteobacteria</taxon>
        <taxon>Rhodobacterales</taxon>
        <taxon>Roseobacteraceae</taxon>
        <taxon>Roseobacter</taxon>
    </lineage>
</organism>
<feature type="domain" description="Bacterial sugar transferase" evidence="10">
    <location>
        <begin position="36"/>
        <end position="226"/>
    </location>
</feature>
<evidence type="ECO:0000256" key="8">
    <source>
        <dbReference type="ARBA" id="ARBA00023169"/>
    </source>
</evidence>
<evidence type="ECO:0000256" key="7">
    <source>
        <dbReference type="ARBA" id="ARBA00023136"/>
    </source>
</evidence>
<sequence length="230" mass="26216">MSIHYTTIAEHDDDTDFIQARYRRSDARDAYRGGIKRCIDVGLTLMASPLVVSIVFVLALCIFLRDGRNPFYSQSRVGLGGRIFTMWKLRSMVTNADALLEQYLNENPEARAEWTSKQKLRNDPRITTLGAVLRKASLDELPQLWNVLKGDMSLVGPRPMMPKQQALYTGTAYFRMRPGVTGLWQISDRNDTAFARRVQFDNVYERMLSFRTDAKIILATIRVVLKGTGC</sequence>
<dbReference type="PANTHER" id="PTHR30576:SF4">
    <property type="entry name" value="UNDECAPRENYL-PHOSPHATE GALACTOSE PHOSPHOTRANSFERASE"/>
    <property type="match status" value="1"/>
</dbReference>
<dbReference type="PANTHER" id="PTHR30576">
    <property type="entry name" value="COLANIC BIOSYNTHESIS UDP-GLUCOSE LIPID CARRIER TRANSFERASE"/>
    <property type="match status" value="1"/>
</dbReference>
<dbReference type="GO" id="GO:0005886">
    <property type="term" value="C:plasma membrane"/>
    <property type="evidence" value="ECO:0007669"/>
    <property type="project" value="UniProtKB-SubCell"/>
</dbReference>
<dbReference type="EMBL" id="BLIV01000013">
    <property type="protein sequence ID" value="GFE52503.1"/>
    <property type="molecule type" value="Genomic_DNA"/>
</dbReference>
<keyword evidence="7 9" id="KW-0472">Membrane</keyword>
<dbReference type="GO" id="GO:0016780">
    <property type="term" value="F:phosphotransferase activity, for other substituted phosphate groups"/>
    <property type="evidence" value="ECO:0007669"/>
    <property type="project" value="TreeGrafter"/>
</dbReference>
<keyword evidence="4 11" id="KW-0808">Transferase</keyword>
<evidence type="ECO:0000259" key="10">
    <source>
        <dbReference type="Pfam" id="PF02397"/>
    </source>
</evidence>
<dbReference type="OrthoDB" id="9808602at2"/>
<comment type="caution">
    <text evidence="11">The sequence shown here is derived from an EMBL/GenBank/DDBJ whole genome shotgun (WGS) entry which is preliminary data.</text>
</comment>
<keyword evidence="8" id="KW-0270">Exopolysaccharide synthesis</keyword>
<dbReference type="Pfam" id="PF02397">
    <property type="entry name" value="Bac_transf"/>
    <property type="match status" value="1"/>
</dbReference>